<dbReference type="SMART" id="SM00235">
    <property type="entry name" value="ZnMc"/>
    <property type="match status" value="1"/>
</dbReference>
<dbReference type="InterPro" id="IPR001343">
    <property type="entry name" value="Hemolysn_Ca-bd"/>
</dbReference>
<dbReference type="InterPro" id="IPR034033">
    <property type="entry name" value="Serralysin-like"/>
</dbReference>
<comment type="subcellular location">
    <subcellularLocation>
        <location evidence="2">Secreted</location>
    </subcellularLocation>
</comment>
<dbReference type="InterPro" id="IPR006026">
    <property type="entry name" value="Peptidase_Metallo"/>
</dbReference>
<evidence type="ECO:0000256" key="2">
    <source>
        <dbReference type="ARBA" id="ARBA00004613"/>
    </source>
</evidence>
<evidence type="ECO:0000256" key="4">
    <source>
        <dbReference type="ARBA" id="ARBA00022525"/>
    </source>
</evidence>
<dbReference type="Proteomes" id="UP000183126">
    <property type="component" value="Chromosome I"/>
</dbReference>
<dbReference type="CDD" id="cd04277">
    <property type="entry name" value="ZnMc_serralysin_like"/>
    <property type="match status" value="1"/>
</dbReference>
<accession>A0ABY0UJA9</accession>
<dbReference type="SUPFAM" id="SSF55486">
    <property type="entry name" value="Metalloproteases ('zincins'), catalytic domain"/>
    <property type="match status" value="1"/>
</dbReference>
<dbReference type="EMBL" id="LT629760">
    <property type="protein sequence ID" value="SDS77000.1"/>
    <property type="molecule type" value="Genomic_DNA"/>
</dbReference>
<gene>
    <name evidence="8" type="ORF">SAMN04490205_3582</name>
</gene>
<evidence type="ECO:0000313" key="9">
    <source>
        <dbReference type="Proteomes" id="UP000183126"/>
    </source>
</evidence>
<dbReference type="InterPro" id="IPR011049">
    <property type="entry name" value="Serralysin-like_metalloprot_C"/>
</dbReference>
<dbReference type="PRINTS" id="PR00313">
    <property type="entry name" value="CABNDNGRPT"/>
</dbReference>
<dbReference type="RefSeq" id="WP_156418199.1">
    <property type="nucleotide sequence ID" value="NZ_JYLK01000014.1"/>
</dbReference>
<organism evidence="8 9">
    <name type="scientific">Pseudomonas trivialis</name>
    <dbReference type="NCBI Taxonomy" id="200450"/>
    <lineage>
        <taxon>Bacteria</taxon>
        <taxon>Pseudomonadati</taxon>
        <taxon>Pseudomonadota</taxon>
        <taxon>Gammaproteobacteria</taxon>
        <taxon>Pseudomonadales</taxon>
        <taxon>Pseudomonadaceae</taxon>
        <taxon>Pseudomonas</taxon>
    </lineage>
</organism>
<evidence type="ECO:0000256" key="6">
    <source>
        <dbReference type="ARBA" id="ARBA00022837"/>
    </source>
</evidence>
<dbReference type="SUPFAM" id="SSF51120">
    <property type="entry name" value="beta-Roll"/>
    <property type="match status" value="1"/>
</dbReference>
<feature type="domain" description="Peptidase metallopeptidase" evidence="7">
    <location>
        <begin position="127"/>
        <end position="288"/>
    </location>
</feature>
<dbReference type="InterPro" id="IPR013858">
    <property type="entry name" value="Peptidase_M10B_C"/>
</dbReference>
<name>A0ABY0UJA9_9PSED</name>
<keyword evidence="4" id="KW-0964">Secreted</keyword>
<comment type="similarity">
    <text evidence="3">Belongs to the peptidase M10B family.</text>
</comment>
<evidence type="ECO:0000256" key="3">
    <source>
        <dbReference type="ARBA" id="ARBA00009490"/>
    </source>
</evidence>
<evidence type="ECO:0000313" key="8">
    <source>
        <dbReference type="EMBL" id="SDS77000.1"/>
    </source>
</evidence>
<proteinExistence type="inferred from homology"/>
<dbReference type="Gene3D" id="2.150.10.10">
    <property type="entry name" value="Serralysin-like metalloprotease, C-terminal"/>
    <property type="match status" value="1"/>
</dbReference>
<dbReference type="Pfam" id="PF08548">
    <property type="entry name" value="Peptidase_M10_C"/>
    <property type="match status" value="1"/>
</dbReference>
<comment type="cofactor">
    <cofactor evidence="1">
        <name>Ca(2+)</name>
        <dbReference type="ChEBI" id="CHEBI:29108"/>
    </cofactor>
</comment>
<reference evidence="8 9" key="1">
    <citation type="submission" date="2016-10" db="EMBL/GenBank/DDBJ databases">
        <authorList>
            <person name="Varghese N."/>
            <person name="Submissions S."/>
        </authorList>
    </citation>
    <scope>NUCLEOTIDE SEQUENCE [LARGE SCALE GENOMIC DNA]</scope>
    <source>
        <strain evidence="8 9">BS3111</strain>
    </source>
</reference>
<protein>
    <submittedName>
        <fullName evidence="8">Metallo-peptidase family M12B Reprolysin-like</fullName>
    </submittedName>
</protein>
<evidence type="ECO:0000256" key="1">
    <source>
        <dbReference type="ARBA" id="ARBA00001913"/>
    </source>
</evidence>
<keyword evidence="6" id="KW-0106">Calcium</keyword>
<evidence type="ECO:0000259" key="7">
    <source>
        <dbReference type="SMART" id="SM00235"/>
    </source>
</evidence>
<dbReference type="Gene3D" id="3.40.390.10">
    <property type="entry name" value="Collagenase (Catalytic Domain)"/>
    <property type="match status" value="1"/>
</dbReference>
<dbReference type="Pfam" id="PF00353">
    <property type="entry name" value="HemolysinCabind"/>
    <property type="match status" value="1"/>
</dbReference>
<keyword evidence="9" id="KW-1185">Reference proteome</keyword>
<sequence length="525" mass="57958">MTGRQLEQAMTNSRGVKGVVAFLPSNIPNCFARLMHFFFVSGYRKVDALKLMLSIKLIRPFMSVISRASLNPPMVSQNIIHPHVEAAGPQYKAKDAGHQHYHAGLSKPSWSTDQAASQIDRRQRRLQDRNYDKVLRLGYTFREVASGETRFNQTQQEQARLSMRSWADVANIEFEEEAGAPEGQLRFVNSAEPNVADAAFSEHSGRVRLNSHHWVNRAPTVNGYGRHTLTHEIGHLLGAAHTGDYDASRGPSNYREHAIFAEDSRAYSVMSYFDASNTGHDHQGEYASGPLMTDIAWAQKAYGANYSTRNTDTTYGFNSNTRRDDLSLVSPRDAAVFCVWDGGGNDTLDFSGYHQNQVINLRAESFSDVGGMKGNVSIARGVTLENAVGGSGADVLIGNDAGNRLKGGGGADHLWSGAGRDTFEYENATDSTLYHPDVLKDFVTGEDKVDISRLLRKHGLKDLTFVNRLSGRPGEAGLGYDPQKNESWLVLDLTGNGEIDFYLESHGRIALSDIVMGVPVKHRYV</sequence>
<dbReference type="InterPro" id="IPR024079">
    <property type="entry name" value="MetalloPept_cat_dom_sf"/>
</dbReference>
<evidence type="ECO:0000256" key="5">
    <source>
        <dbReference type="ARBA" id="ARBA00022737"/>
    </source>
</evidence>
<keyword evidence="5" id="KW-0677">Repeat</keyword>